<dbReference type="GO" id="GO:0008270">
    <property type="term" value="F:zinc ion binding"/>
    <property type="evidence" value="ECO:0007669"/>
    <property type="project" value="UniProtKB-KW"/>
</dbReference>
<dbReference type="GO" id="GO:0043565">
    <property type="term" value="F:sequence-specific DNA binding"/>
    <property type="evidence" value="ECO:0007669"/>
    <property type="project" value="TreeGrafter"/>
</dbReference>
<evidence type="ECO:0000313" key="8">
    <source>
        <dbReference type="EMBL" id="OMJ17591.1"/>
    </source>
</evidence>
<dbReference type="SUPFAM" id="SSF57667">
    <property type="entry name" value="beta-beta-alpha zinc fingers"/>
    <property type="match status" value="1"/>
</dbReference>
<keyword evidence="3 5" id="KW-0863">Zinc-finger</keyword>
<evidence type="ECO:0000256" key="2">
    <source>
        <dbReference type="ARBA" id="ARBA00022737"/>
    </source>
</evidence>
<evidence type="ECO:0000256" key="4">
    <source>
        <dbReference type="ARBA" id="ARBA00022833"/>
    </source>
</evidence>
<evidence type="ECO:0000313" key="9">
    <source>
        <dbReference type="Proteomes" id="UP000187429"/>
    </source>
</evidence>
<dbReference type="EMBL" id="LSSM01003537">
    <property type="protein sequence ID" value="OMJ17591.1"/>
    <property type="molecule type" value="Genomic_DNA"/>
</dbReference>
<dbReference type="InterPro" id="IPR013087">
    <property type="entry name" value="Znf_C2H2_type"/>
</dbReference>
<evidence type="ECO:0000259" key="7">
    <source>
        <dbReference type="PROSITE" id="PS50157"/>
    </source>
</evidence>
<gene>
    <name evidence="8" type="ORF">AYI69_g7362</name>
</gene>
<keyword evidence="1" id="KW-0479">Metal-binding</keyword>
<keyword evidence="4" id="KW-0862">Zinc</keyword>
<sequence length="514" mass="56947">MPFKHNNCNNTFISNPEKHLISTQLETYLNSLISDNSNSTINSNENERESLRVETDNKLTPLSFISDGLTPLLPLNDSDIYKPNISTPKNNYSLGNITLSNMSLNHSASADNVYRDLNNLSIDKLLLNPNNIHMCSSNTLNTVLNGNSPSFSETDFCYSTTISPEFVNPQTSLLSQKNDIFTPALFSSESTPNILSNCFYDPSQIFTTPFMSSVTENCSPSENFDPNNTLIPSELLNNDIFSLLNTPSAQHNTDSSQFNLPSQTDQNSLFAAGNPSQSDQTLNSISSIDDLIKSFPRPINKKLNSFKNFDFPQSNPANLSRHSSFAPLEDLFESFVHDSSQSSSGLFTTSNTCSLKLLGKLASQTDSDATISLFNSPELRFIESVAGYGANSFAKNLFDALINTPSSTMQDSQPNTTNSSIVPSESNLKRAFDISDDIISSPSSKKSKSSDDPEVNRPFTCSICNRQFARKYNLKTHVTTHPQFKAVSKKFPCTICNKQFTRKHDLKRHLSTIH</sequence>
<evidence type="ECO:0000256" key="6">
    <source>
        <dbReference type="SAM" id="MobiDB-lite"/>
    </source>
</evidence>
<evidence type="ECO:0000256" key="5">
    <source>
        <dbReference type="PROSITE-ProRule" id="PRU00042"/>
    </source>
</evidence>
<organism evidence="8 9">
    <name type="scientific">Smittium culicis</name>
    <dbReference type="NCBI Taxonomy" id="133412"/>
    <lineage>
        <taxon>Eukaryota</taxon>
        <taxon>Fungi</taxon>
        <taxon>Fungi incertae sedis</taxon>
        <taxon>Zoopagomycota</taxon>
        <taxon>Kickxellomycotina</taxon>
        <taxon>Harpellomycetes</taxon>
        <taxon>Harpellales</taxon>
        <taxon>Legeriomycetaceae</taxon>
        <taxon>Smittium</taxon>
    </lineage>
</organism>
<feature type="domain" description="C2H2-type" evidence="7">
    <location>
        <begin position="459"/>
        <end position="486"/>
    </location>
</feature>
<dbReference type="Gene3D" id="3.30.160.60">
    <property type="entry name" value="Classic Zinc Finger"/>
    <property type="match status" value="2"/>
</dbReference>
<evidence type="ECO:0000256" key="3">
    <source>
        <dbReference type="ARBA" id="ARBA00022771"/>
    </source>
</evidence>
<dbReference type="PROSITE" id="PS00028">
    <property type="entry name" value="ZINC_FINGER_C2H2_1"/>
    <property type="match status" value="2"/>
</dbReference>
<name>A0A1R1XSI7_9FUNG</name>
<dbReference type="InterPro" id="IPR036236">
    <property type="entry name" value="Znf_C2H2_sf"/>
</dbReference>
<dbReference type="Pfam" id="PF00096">
    <property type="entry name" value="zf-C2H2"/>
    <property type="match status" value="2"/>
</dbReference>
<keyword evidence="2" id="KW-0677">Repeat</keyword>
<dbReference type="GO" id="GO:0000981">
    <property type="term" value="F:DNA-binding transcription factor activity, RNA polymerase II-specific"/>
    <property type="evidence" value="ECO:0007669"/>
    <property type="project" value="TreeGrafter"/>
</dbReference>
<dbReference type="GO" id="GO:0005634">
    <property type="term" value="C:nucleus"/>
    <property type="evidence" value="ECO:0007669"/>
    <property type="project" value="TreeGrafter"/>
</dbReference>
<dbReference type="PROSITE" id="PS50157">
    <property type="entry name" value="ZINC_FINGER_C2H2_2"/>
    <property type="match status" value="2"/>
</dbReference>
<accession>A0A1R1XSI7</accession>
<evidence type="ECO:0000256" key="1">
    <source>
        <dbReference type="ARBA" id="ARBA00022723"/>
    </source>
</evidence>
<dbReference type="SMART" id="SM00355">
    <property type="entry name" value="ZnF_C2H2"/>
    <property type="match status" value="2"/>
</dbReference>
<dbReference type="Proteomes" id="UP000187429">
    <property type="component" value="Unassembled WGS sequence"/>
</dbReference>
<dbReference type="PANTHER" id="PTHR24408:SF58">
    <property type="entry name" value="TRANSCRIPTION FACTOR (TFIIIA), PUTATIVE (AFU_ORTHOLOGUE AFUA_1G05150)-RELATED"/>
    <property type="match status" value="1"/>
</dbReference>
<feature type="region of interest" description="Disordered" evidence="6">
    <location>
        <begin position="252"/>
        <end position="280"/>
    </location>
</feature>
<comment type="caution">
    <text evidence="8">The sequence shown here is derived from an EMBL/GenBank/DDBJ whole genome shotgun (WGS) entry which is preliminary data.</text>
</comment>
<keyword evidence="9" id="KW-1185">Reference proteome</keyword>
<protein>
    <submittedName>
        <fullName evidence="8">Transcriptional regulator CRZ1</fullName>
    </submittedName>
</protein>
<proteinExistence type="predicted"/>
<dbReference type="PANTHER" id="PTHR24408">
    <property type="entry name" value="ZINC FINGER PROTEIN"/>
    <property type="match status" value="1"/>
</dbReference>
<dbReference type="AlphaFoldDB" id="A0A1R1XSI7"/>
<reference evidence="9" key="1">
    <citation type="submission" date="2017-01" db="EMBL/GenBank/DDBJ databases">
        <authorList>
            <person name="Wang Y."/>
            <person name="White M."/>
            <person name="Kvist S."/>
            <person name="Moncalvo J.-M."/>
        </authorList>
    </citation>
    <scope>NUCLEOTIDE SEQUENCE [LARGE SCALE GENOMIC DNA]</scope>
    <source>
        <strain evidence="9">ID-206-W2</strain>
    </source>
</reference>
<feature type="domain" description="C2H2-type" evidence="7">
    <location>
        <begin position="491"/>
        <end position="514"/>
    </location>
</feature>
<dbReference type="FunFam" id="3.30.160.60:FF:000630">
    <property type="entry name" value="Zinc finger protein 180"/>
    <property type="match status" value="1"/>
</dbReference>
<dbReference type="OrthoDB" id="8117402at2759"/>